<dbReference type="EC" id="2.4.-.-" evidence="2"/>
<comment type="caution">
    <text evidence="2">The sequence shown here is derived from an EMBL/GenBank/DDBJ whole genome shotgun (WGS) entry which is preliminary data.</text>
</comment>
<reference evidence="3" key="1">
    <citation type="journal article" date="2019" name="Int. J. Syst. Evol. Microbiol.">
        <title>The Global Catalogue of Microorganisms (GCM) 10K type strain sequencing project: providing services to taxonomists for standard genome sequencing and annotation.</title>
        <authorList>
            <consortium name="The Broad Institute Genomics Platform"/>
            <consortium name="The Broad Institute Genome Sequencing Center for Infectious Disease"/>
            <person name="Wu L."/>
            <person name="Ma J."/>
        </authorList>
    </citation>
    <scope>NUCLEOTIDE SEQUENCE [LARGE SCALE GENOMIC DNA]</scope>
    <source>
        <strain evidence="3">IBRC-M 10813</strain>
    </source>
</reference>
<keyword evidence="2" id="KW-0328">Glycosyltransferase</keyword>
<gene>
    <name evidence="2" type="ORF">ACFOUO_08915</name>
</gene>
<evidence type="ECO:0000259" key="1">
    <source>
        <dbReference type="Pfam" id="PF13524"/>
    </source>
</evidence>
<evidence type="ECO:0000313" key="2">
    <source>
        <dbReference type="EMBL" id="MFC4076932.1"/>
    </source>
</evidence>
<organism evidence="2 3">
    <name type="scientific">Salinithrix halophila</name>
    <dbReference type="NCBI Taxonomy" id="1485204"/>
    <lineage>
        <taxon>Bacteria</taxon>
        <taxon>Bacillati</taxon>
        <taxon>Bacillota</taxon>
        <taxon>Bacilli</taxon>
        <taxon>Bacillales</taxon>
        <taxon>Thermoactinomycetaceae</taxon>
        <taxon>Salinithrix</taxon>
    </lineage>
</organism>
<name>A0ABV8JJG1_9BACL</name>
<accession>A0ABV8JJG1</accession>
<dbReference type="InterPro" id="IPR055259">
    <property type="entry name" value="YkvP/CgeB_Glyco_trans-like"/>
</dbReference>
<dbReference type="Gene3D" id="3.40.50.2000">
    <property type="entry name" value="Glycogen Phosphorylase B"/>
    <property type="match status" value="1"/>
</dbReference>
<dbReference type="GO" id="GO:0016757">
    <property type="term" value="F:glycosyltransferase activity"/>
    <property type="evidence" value="ECO:0007669"/>
    <property type="project" value="UniProtKB-KW"/>
</dbReference>
<protein>
    <submittedName>
        <fullName evidence="2">Glycosyltransferase</fullName>
        <ecNumber evidence="2">2.4.-.-</ecNumber>
    </submittedName>
</protein>
<dbReference type="RefSeq" id="WP_380704310.1">
    <property type="nucleotide sequence ID" value="NZ_JBHSAP010000009.1"/>
</dbReference>
<dbReference type="EMBL" id="JBHSAP010000009">
    <property type="protein sequence ID" value="MFC4076932.1"/>
    <property type="molecule type" value="Genomic_DNA"/>
</dbReference>
<dbReference type="Pfam" id="PF13524">
    <property type="entry name" value="Glyco_trans_1_2"/>
    <property type="match status" value="1"/>
</dbReference>
<dbReference type="SUPFAM" id="SSF53756">
    <property type="entry name" value="UDP-Glycosyltransferase/glycogen phosphorylase"/>
    <property type="match status" value="1"/>
</dbReference>
<keyword evidence="3" id="KW-1185">Reference proteome</keyword>
<feature type="domain" description="Spore protein YkvP/CgeB glycosyl transferase-like" evidence="1">
    <location>
        <begin position="168"/>
        <end position="327"/>
    </location>
</feature>
<keyword evidence="2" id="KW-0808">Transferase</keyword>
<proteinExistence type="predicted"/>
<dbReference type="Proteomes" id="UP001595843">
    <property type="component" value="Unassembled WGS sequence"/>
</dbReference>
<sequence>MRLFFITSGSGSFLSHLDPDVIDGFRELQKKKKNFHFGFFRTGKTPFNQLSKKIQAFRPDVILVFIGKNSHIIQLVLPRLRKINVPTGVWVVDDPYDLYRSQRLVQPYDFVVTQETSCLPFYRRFNKPSFHIPLGVNPLRYRPLGSGLSEEYESDICFIGNAFPSRVRLIDAIASYLQKKNVLLMGKWWDRLKHYDQLKPNIINRWMPHSEAVKYYNGAKIVLNLHASHNETVARNRNHLNLPAQTPNNRTFEIAACGSFQLATRRPGFPRMFRMGSEMICYRGPRDLIRKLRYYLAHDEIRQQVAQRAYRRTLRQHTYAARLEKLVRALEDSRFIQC</sequence>
<evidence type="ECO:0000313" key="3">
    <source>
        <dbReference type="Proteomes" id="UP001595843"/>
    </source>
</evidence>